<reference evidence="1" key="1">
    <citation type="journal article" date="2015" name="Nature">
        <title>Complex archaea that bridge the gap between prokaryotes and eukaryotes.</title>
        <authorList>
            <person name="Spang A."/>
            <person name="Saw J.H."/>
            <person name="Jorgensen S.L."/>
            <person name="Zaremba-Niedzwiedzka K."/>
            <person name="Martijn J."/>
            <person name="Lind A.E."/>
            <person name="van Eijk R."/>
            <person name="Schleper C."/>
            <person name="Guy L."/>
            <person name="Ettema T.J."/>
        </authorList>
    </citation>
    <scope>NUCLEOTIDE SEQUENCE</scope>
</reference>
<comment type="caution">
    <text evidence="1">The sequence shown here is derived from an EMBL/GenBank/DDBJ whole genome shotgun (WGS) entry which is preliminary data.</text>
</comment>
<sequence>MTSKTRLAKVEKSLTPQQVVLAYLAEIM</sequence>
<dbReference type="EMBL" id="LAZR01063261">
    <property type="protein sequence ID" value="KKK59845.1"/>
    <property type="molecule type" value="Genomic_DNA"/>
</dbReference>
<protein>
    <submittedName>
        <fullName evidence="1">Uncharacterized protein</fullName>
    </submittedName>
</protein>
<proteinExistence type="predicted"/>
<feature type="non-terminal residue" evidence="1">
    <location>
        <position position="28"/>
    </location>
</feature>
<evidence type="ECO:0000313" key="1">
    <source>
        <dbReference type="EMBL" id="KKK59845.1"/>
    </source>
</evidence>
<accession>A0A0F8XFT7</accession>
<dbReference type="AlphaFoldDB" id="A0A0F8XFT7"/>
<organism evidence="1">
    <name type="scientific">marine sediment metagenome</name>
    <dbReference type="NCBI Taxonomy" id="412755"/>
    <lineage>
        <taxon>unclassified sequences</taxon>
        <taxon>metagenomes</taxon>
        <taxon>ecological metagenomes</taxon>
    </lineage>
</organism>
<name>A0A0F8XFT7_9ZZZZ</name>
<gene>
    <name evidence="1" type="ORF">LCGC14_3030280</name>
</gene>